<dbReference type="Pfam" id="PF13560">
    <property type="entry name" value="HTH_31"/>
    <property type="match status" value="1"/>
</dbReference>
<protein>
    <recommendedName>
        <fullName evidence="1">HTH cro/C1-type domain-containing protein</fullName>
    </recommendedName>
</protein>
<organism evidence="2 3">
    <name type="scientific">Streptomyces subrutilus</name>
    <dbReference type="NCBI Taxonomy" id="36818"/>
    <lineage>
        <taxon>Bacteria</taxon>
        <taxon>Bacillati</taxon>
        <taxon>Actinomycetota</taxon>
        <taxon>Actinomycetes</taxon>
        <taxon>Kitasatosporales</taxon>
        <taxon>Streptomycetaceae</taxon>
        <taxon>Streptomyces</taxon>
    </lineage>
</organism>
<dbReference type="CDD" id="cd00093">
    <property type="entry name" value="HTH_XRE"/>
    <property type="match status" value="1"/>
</dbReference>
<dbReference type="SUPFAM" id="SSF47413">
    <property type="entry name" value="lambda repressor-like DNA-binding domains"/>
    <property type="match status" value="1"/>
</dbReference>
<evidence type="ECO:0000259" key="1">
    <source>
        <dbReference type="PROSITE" id="PS50943"/>
    </source>
</evidence>
<keyword evidence="3" id="KW-1185">Reference proteome</keyword>
<dbReference type="InterPro" id="IPR010982">
    <property type="entry name" value="Lambda_DNA-bd_dom_sf"/>
</dbReference>
<dbReference type="Proteomes" id="UP000095705">
    <property type="component" value="Unassembled WGS sequence"/>
</dbReference>
<gene>
    <name evidence="2" type="ORF">BGK67_18735</name>
</gene>
<dbReference type="Gene3D" id="1.10.260.40">
    <property type="entry name" value="lambda repressor-like DNA-binding domains"/>
    <property type="match status" value="1"/>
</dbReference>
<dbReference type="EMBL" id="MEHK01000001">
    <property type="protein sequence ID" value="OEJ33085.1"/>
    <property type="molecule type" value="Genomic_DNA"/>
</dbReference>
<name>A0A1E5PU83_9ACTN</name>
<dbReference type="AlphaFoldDB" id="A0A1E5PU83"/>
<evidence type="ECO:0000313" key="3">
    <source>
        <dbReference type="Proteomes" id="UP000095705"/>
    </source>
</evidence>
<proteinExistence type="predicted"/>
<accession>A0A1E5PU83</accession>
<sequence length="73" mass="7976">MLGAELRAARERVGFSQAELGEPLFVSGSYVGQMEAGTRRIPLELAKPIDELLKTDGVRRVKRAALPHPGPQH</sequence>
<dbReference type="GO" id="GO:0003677">
    <property type="term" value="F:DNA binding"/>
    <property type="evidence" value="ECO:0007669"/>
    <property type="project" value="InterPro"/>
</dbReference>
<dbReference type="InterPro" id="IPR001387">
    <property type="entry name" value="Cro/C1-type_HTH"/>
</dbReference>
<dbReference type="PROSITE" id="PS50943">
    <property type="entry name" value="HTH_CROC1"/>
    <property type="match status" value="1"/>
</dbReference>
<reference evidence="2 3" key="1">
    <citation type="submission" date="2016-08" db="EMBL/GenBank/DDBJ databases">
        <title>The complete genome of Streptomyces subrutilus 10-1-1.</title>
        <authorList>
            <person name="Chen X."/>
        </authorList>
    </citation>
    <scope>NUCLEOTIDE SEQUENCE [LARGE SCALE GENOMIC DNA]</scope>
    <source>
        <strain evidence="2 3">10-1-1</strain>
    </source>
</reference>
<evidence type="ECO:0000313" key="2">
    <source>
        <dbReference type="EMBL" id="OEJ33085.1"/>
    </source>
</evidence>
<comment type="caution">
    <text evidence="2">The sequence shown here is derived from an EMBL/GenBank/DDBJ whole genome shotgun (WGS) entry which is preliminary data.</text>
</comment>
<feature type="domain" description="HTH cro/C1-type" evidence="1">
    <location>
        <begin position="6"/>
        <end position="60"/>
    </location>
</feature>
<dbReference type="SMART" id="SM00530">
    <property type="entry name" value="HTH_XRE"/>
    <property type="match status" value="1"/>
</dbReference>
<dbReference type="STRING" id="36818.BGK67_18735"/>